<name>A0ABD0BMT2_CORUL</name>
<evidence type="ECO:0000256" key="7">
    <source>
        <dbReference type="ARBA" id="ARBA00022490"/>
    </source>
</evidence>
<dbReference type="KEGG" id="cuz:Cul05146_1238"/>
<evidence type="ECO:0000313" key="14">
    <source>
        <dbReference type="Proteomes" id="UP001205910"/>
    </source>
</evidence>
<keyword evidence="8 12" id="KW-0808">Transferase</keyword>
<proteinExistence type="inferred from homology"/>
<evidence type="ECO:0000256" key="4">
    <source>
        <dbReference type="ARBA" id="ARBA00008426"/>
    </source>
</evidence>
<evidence type="ECO:0000256" key="2">
    <source>
        <dbReference type="ARBA" id="ARBA00004496"/>
    </source>
</evidence>
<dbReference type="EC" id="2.2.1.2" evidence="5 12"/>
<gene>
    <name evidence="12 13" type="primary">tal</name>
    <name evidence="13" type="ORF">CULCOIPH005_20740</name>
</gene>
<dbReference type="HAMAP" id="MF_00493">
    <property type="entry name" value="Transaldolase_2"/>
    <property type="match status" value="1"/>
</dbReference>
<feature type="active site" description="Schiff-base intermediate with substrate" evidence="12">
    <location>
        <position position="159"/>
    </location>
</feature>
<evidence type="ECO:0000256" key="10">
    <source>
        <dbReference type="ARBA" id="ARBA00023270"/>
    </source>
</evidence>
<accession>A0ABD0BMT2</accession>
<dbReference type="EMBL" id="BQFK01000005">
    <property type="protein sequence ID" value="GJJ43885.1"/>
    <property type="molecule type" value="Genomic_DNA"/>
</dbReference>
<comment type="catalytic activity">
    <reaction evidence="11 12">
        <text>D-sedoheptulose 7-phosphate + D-glyceraldehyde 3-phosphate = D-erythrose 4-phosphate + beta-D-fructose 6-phosphate</text>
        <dbReference type="Rhea" id="RHEA:17053"/>
        <dbReference type="ChEBI" id="CHEBI:16897"/>
        <dbReference type="ChEBI" id="CHEBI:57483"/>
        <dbReference type="ChEBI" id="CHEBI:57634"/>
        <dbReference type="ChEBI" id="CHEBI:59776"/>
        <dbReference type="EC" id="2.2.1.2"/>
    </reaction>
</comment>
<evidence type="ECO:0000313" key="13">
    <source>
        <dbReference type="EMBL" id="GJJ43885.1"/>
    </source>
</evidence>
<comment type="subcellular location">
    <subcellularLocation>
        <location evidence="2 12">Cytoplasm</location>
    </subcellularLocation>
</comment>
<evidence type="ECO:0000256" key="5">
    <source>
        <dbReference type="ARBA" id="ARBA00013151"/>
    </source>
</evidence>
<dbReference type="CDD" id="cd00955">
    <property type="entry name" value="Transaldolase_like"/>
    <property type="match status" value="1"/>
</dbReference>
<dbReference type="PIRSF" id="PIRSF036915">
    <property type="entry name" value="Trnald_Bac_Plnt"/>
    <property type="match status" value="1"/>
</dbReference>
<dbReference type="InterPro" id="IPR013785">
    <property type="entry name" value="Aldolase_TIM"/>
</dbReference>
<evidence type="ECO:0000256" key="8">
    <source>
        <dbReference type="ARBA" id="ARBA00022679"/>
    </source>
</evidence>
<dbReference type="InterPro" id="IPR018225">
    <property type="entry name" value="Transaldolase_AS"/>
</dbReference>
<evidence type="ECO:0000256" key="11">
    <source>
        <dbReference type="ARBA" id="ARBA00048810"/>
    </source>
</evidence>
<dbReference type="InterPro" id="IPR001585">
    <property type="entry name" value="TAL/FSA"/>
</dbReference>
<comment type="similarity">
    <text evidence="4 12">Belongs to the transaldolase family. Type 2 subfamily.</text>
</comment>
<dbReference type="AlphaFoldDB" id="A0ABD0BMT2"/>
<evidence type="ECO:0000256" key="6">
    <source>
        <dbReference type="ARBA" id="ARBA00018292"/>
    </source>
</evidence>
<dbReference type="KEGG" id="cuq:Cul210931_1164"/>
<dbReference type="PANTHER" id="PTHR10683:SF31">
    <property type="entry name" value="TRANSALDOLASE"/>
    <property type="match status" value="1"/>
</dbReference>
<dbReference type="Proteomes" id="UP001205910">
    <property type="component" value="Unassembled WGS sequence"/>
</dbReference>
<dbReference type="GO" id="GO:0006098">
    <property type="term" value="P:pentose-phosphate shunt"/>
    <property type="evidence" value="ECO:0007669"/>
    <property type="project" value="UniProtKB-UniRule"/>
</dbReference>
<dbReference type="NCBIfam" id="TIGR00876">
    <property type="entry name" value="tal_mycobact"/>
    <property type="match status" value="1"/>
</dbReference>
<keyword evidence="10 12" id="KW-0704">Schiff base</keyword>
<dbReference type="GO" id="GO:0004801">
    <property type="term" value="F:transaldolase activity"/>
    <property type="evidence" value="ECO:0007669"/>
    <property type="project" value="UniProtKB-UniRule"/>
</dbReference>
<comment type="pathway">
    <text evidence="3 12">Carbohydrate degradation; pentose phosphate pathway; D-glyceraldehyde 3-phosphate and beta-D-fructose 6-phosphate from D-ribose 5-phosphate and D-xylulose 5-phosphate (non-oxidative stage): step 2/3.</text>
</comment>
<keyword evidence="7 12" id="KW-0963">Cytoplasm</keyword>
<dbReference type="Pfam" id="PF00923">
    <property type="entry name" value="TAL_FSA"/>
    <property type="match status" value="1"/>
</dbReference>
<evidence type="ECO:0000256" key="9">
    <source>
        <dbReference type="ARBA" id="ARBA00023126"/>
    </source>
</evidence>
<dbReference type="InterPro" id="IPR004732">
    <property type="entry name" value="Transaldolase_2"/>
</dbReference>
<evidence type="ECO:0000256" key="3">
    <source>
        <dbReference type="ARBA" id="ARBA00004857"/>
    </source>
</evidence>
<comment type="function">
    <text evidence="1 12">Transaldolase is important for the balance of metabolites in the pentose-phosphate pathway.</text>
</comment>
<evidence type="ECO:0000256" key="12">
    <source>
        <dbReference type="HAMAP-Rule" id="MF_00493"/>
    </source>
</evidence>
<dbReference type="Gene3D" id="3.20.20.70">
    <property type="entry name" value="Aldolase class I"/>
    <property type="match status" value="1"/>
</dbReference>
<protein>
    <recommendedName>
        <fullName evidence="6 12">Transaldolase</fullName>
        <ecNumber evidence="5 12">2.2.1.2</ecNumber>
    </recommendedName>
</protein>
<evidence type="ECO:0000256" key="1">
    <source>
        <dbReference type="ARBA" id="ARBA00003518"/>
    </source>
</evidence>
<reference evidence="13 14" key="1">
    <citation type="submission" date="2021-11" db="EMBL/GenBank/DDBJ databases">
        <title>Whole genome sequences of diphtheriae toxin producing Corynebacterium ulcerans isolates from cats in Osaka, Japan.</title>
        <authorList>
            <person name="Umeda K."/>
            <person name="Hirai Y."/>
        </authorList>
    </citation>
    <scope>NUCLEOTIDE SEQUENCE [LARGE SCALE GENOMIC DNA]</scope>
    <source>
        <strain evidence="13 14">12109B-1</strain>
    </source>
</reference>
<dbReference type="PROSITE" id="PS01054">
    <property type="entry name" value="TRANSALDOLASE_1"/>
    <property type="match status" value="1"/>
</dbReference>
<comment type="caution">
    <text evidence="13">The sequence shown here is derived from an EMBL/GenBank/DDBJ whole genome shotgun (WGS) entry which is preliminary data.</text>
</comment>
<dbReference type="GO" id="GO:0005737">
    <property type="term" value="C:cytoplasm"/>
    <property type="evidence" value="ECO:0007669"/>
    <property type="project" value="UniProtKB-SubCell"/>
</dbReference>
<dbReference type="PANTHER" id="PTHR10683">
    <property type="entry name" value="TRANSALDOLASE"/>
    <property type="match status" value="1"/>
</dbReference>
<organism evidence="13 14">
    <name type="scientific">Corynebacterium ulcerans</name>
    <dbReference type="NCBI Taxonomy" id="65058"/>
    <lineage>
        <taxon>Bacteria</taxon>
        <taxon>Bacillati</taxon>
        <taxon>Actinomycetota</taxon>
        <taxon>Actinomycetes</taxon>
        <taxon>Mycobacteriales</taxon>
        <taxon>Corynebacteriaceae</taxon>
        <taxon>Corynebacterium</taxon>
    </lineage>
</organism>
<sequence length="380" mass="40650">MYAAYTLVSAPTFTKKLVLNMNAIDALAQAGTSTWLDDLSRERITSGNLSELITTKSIVGVTTNPAIFAAAMSKGTAYDAQIADLKAHAVGVDEAVYAMSIQDVQQACDIFAEIYESSHGADGRVSIEVDPRISEDREATLAQARELWKQVDRPNVMIKIPATAGSLPAIADALAEGISVNVTLIFSVARYREVIAAYIEGINRAADNGLDVSAIHSVASFFVSRLDSEVDKRLEVIGTDEALALRGKAGVANARRAYAVFKELFSAAQLPENANIQRPLWASTGVKNPDYSPTLYVTELAGPDTVNTMPEATIDAVLEANDGAGDTLTNTATEAEETFSAISQAGVDFEDVFAVLEQEGVDKFVAAWDELLDSMKARLS</sequence>
<keyword evidence="9 12" id="KW-0570">Pentose shunt</keyword>
<dbReference type="SUPFAM" id="SSF51569">
    <property type="entry name" value="Aldolase"/>
    <property type="match status" value="1"/>
</dbReference>
<dbReference type="NCBIfam" id="NF002881">
    <property type="entry name" value="PRK03343.1"/>
    <property type="match status" value="1"/>
</dbReference>